<evidence type="ECO:0000313" key="6">
    <source>
        <dbReference type="Proteomes" id="UP000034286"/>
    </source>
</evidence>
<dbReference type="InterPro" id="IPR036565">
    <property type="entry name" value="Mur-like_cat_sf"/>
</dbReference>
<dbReference type="PANTHER" id="PTHR43024">
    <property type="entry name" value="UDP-N-ACETYLMURAMOYL-TRIPEPTIDE--D-ALANYL-D-ALANINE LIGASE"/>
    <property type="match status" value="1"/>
</dbReference>
<comment type="caution">
    <text evidence="5">The sequence shown here is derived from an EMBL/GenBank/DDBJ whole genome shotgun (WGS) entry which is preliminary data.</text>
</comment>
<keyword evidence="3" id="KW-0067">ATP-binding</keyword>
<dbReference type="SUPFAM" id="SSF53623">
    <property type="entry name" value="MurD-like peptide ligases, catalytic domain"/>
    <property type="match status" value="1"/>
</dbReference>
<sequence>MEFSKEEITQIAGDEVIETNIKDNPKYEWIDVVGIPQRPEGLQSNLYLATHSEGKGGWDNGFDRRPSAAKVAYDKGWHLGLEAGGEAGGAEYLMVRDLDSLAHKLYEHARNESNPYIIGVTGSVGKTTTVAFLEHLLKTSESEVTRFYSKRLTPLSVMCHYINRVEQDTPFIVMEYSAYLKDHVAQLSELLPPNIAFLTNIYDTHINAGMFESKQDILESKVRVKPTESEGYINSRVLQELSVPMPKDWKGFNVELPEGLLNNRLPPTLRTAEMYTVGKLLSDEINLPPRILAQAFETFAPSENRILKTNYRGKEMFFHGETSGGSRLSSWFETLDGTCPWFMVEEVNFADEDPQGFKNLLSKVFDSDKSYVLDTPTNRERLPVRAHFVDAEEFGEILRDKVNGYAVYHKALATRNPGFEPEEYLNKRW</sequence>
<accession>A0A0G0Y116</accession>
<evidence type="ECO:0000313" key="5">
    <source>
        <dbReference type="EMBL" id="KKS03081.1"/>
    </source>
</evidence>
<dbReference type="Proteomes" id="UP000034286">
    <property type="component" value="Unassembled WGS sequence"/>
</dbReference>
<name>A0A0G0Y116_9BACT</name>
<protein>
    <recommendedName>
        <fullName evidence="4">Mur ligase central domain-containing protein</fullName>
    </recommendedName>
</protein>
<dbReference type="PANTHER" id="PTHR43024:SF1">
    <property type="entry name" value="UDP-N-ACETYLMURAMOYL-TRIPEPTIDE--D-ALANYL-D-ALANINE LIGASE"/>
    <property type="match status" value="1"/>
</dbReference>
<dbReference type="GO" id="GO:0005524">
    <property type="term" value="F:ATP binding"/>
    <property type="evidence" value="ECO:0007669"/>
    <property type="project" value="UniProtKB-KW"/>
</dbReference>
<evidence type="ECO:0000259" key="4">
    <source>
        <dbReference type="Pfam" id="PF08245"/>
    </source>
</evidence>
<keyword evidence="1" id="KW-0436">Ligase</keyword>
<dbReference type="InterPro" id="IPR051046">
    <property type="entry name" value="MurCDEF_CellWall_CoF430Synth"/>
</dbReference>
<evidence type="ECO:0000256" key="1">
    <source>
        <dbReference type="ARBA" id="ARBA00022598"/>
    </source>
</evidence>
<dbReference type="AlphaFoldDB" id="A0A0G0Y116"/>
<dbReference type="InterPro" id="IPR013221">
    <property type="entry name" value="Mur_ligase_cen"/>
</dbReference>
<organism evidence="5 6">
    <name type="scientific">Candidatus Woesebacteria bacterium GW2011_GWE1_41_24</name>
    <dbReference type="NCBI Taxonomy" id="1618597"/>
    <lineage>
        <taxon>Bacteria</taxon>
        <taxon>Candidatus Woeseibacteriota</taxon>
    </lineage>
</organism>
<reference evidence="5 6" key="1">
    <citation type="journal article" date="2015" name="Nature">
        <title>rRNA introns, odd ribosomes, and small enigmatic genomes across a large radiation of phyla.</title>
        <authorList>
            <person name="Brown C.T."/>
            <person name="Hug L.A."/>
            <person name="Thomas B.C."/>
            <person name="Sharon I."/>
            <person name="Castelle C.J."/>
            <person name="Singh A."/>
            <person name="Wilkins M.J."/>
            <person name="Williams K.H."/>
            <person name="Banfield J.F."/>
        </authorList>
    </citation>
    <scope>NUCLEOTIDE SEQUENCE [LARGE SCALE GENOMIC DNA]</scope>
</reference>
<keyword evidence="2" id="KW-0547">Nucleotide-binding</keyword>
<dbReference type="Pfam" id="PF08245">
    <property type="entry name" value="Mur_ligase_M"/>
    <property type="match status" value="1"/>
</dbReference>
<dbReference type="PATRIC" id="fig|1618597.3.peg.581"/>
<dbReference type="EMBL" id="LCBD01000038">
    <property type="protein sequence ID" value="KKS03081.1"/>
    <property type="molecule type" value="Genomic_DNA"/>
</dbReference>
<evidence type="ECO:0000256" key="3">
    <source>
        <dbReference type="ARBA" id="ARBA00022840"/>
    </source>
</evidence>
<evidence type="ECO:0000256" key="2">
    <source>
        <dbReference type="ARBA" id="ARBA00022741"/>
    </source>
</evidence>
<proteinExistence type="predicted"/>
<feature type="domain" description="Mur ligase central" evidence="4">
    <location>
        <begin position="120"/>
        <end position="223"/>
    </location>
</feature>
<dbReference type="GO" id="GO:0016881">
    <property type="term" value="F:acid-amino acid ligase activity"/>
    <property type="evidence" value="ECO:0007669"/>
    <property type="project" value="InterPro"/>
</dbReference>
<gene>
    <name evidence="5" type="ORF">UU57_C0038G0007</name>
</gene>
<dbReference type="Gene3D" id="3.40.1190.10">
    <property type="entry name" value="Mur-like, catalytic domain"/>
    <property type="match status" value="1"/>
</dbReference>